<dbReference type="Proteomes" id="UP000315369">
    <property type="component" value="Unassembled WGS sequence"/>
</dbReference>
<proteinExistence type="predicted"/>
<dbReference type="AlphaFoldDB" id="A0A540WU55"/>
<feature type="compositionally biased region" description="Basic residues" evidence="1">
    <location>
        <begin position="174"/>
        <end position="183"/>
    </location>
</feature>
<feature type="region of interest" description="Disordered" evidence="1">
    <location>
        <begin position="1"/>
        <end position="58"/>
    </location>
</feature>
<reference evidence="2 3" key="1">
    <citation type="submission" date="2019-06" db="EMBL/GenBank/DDBJ databases">
        <authorList>
            <person name="Livingstone P."/>
            <person name="Whitworth D."/>
        </authorList>
    </citation>
    <scope>NUCLEOTIDE SEQUENCE [LARGE SCALE GENOMIC DNA]</scope>
    <source>
        <strain evidence="2 3">AM401</strain>
    </source>
</reference>
<evidence type="ECO:0000313" key="2">
    <source>
        <dbReference type="EMBL" id="TQF12548.1"/>
    </source>
</evidence>
<keyword evidence="3" id="KW-1185">Reference proteome</keyword>
<comment type="caution">
    <text evidence="2">The sequence shown here is derived from an EMBL/GenBank/DDBJ whole genome shotgun (WGS) entry which is preliminary data.</text>
</comment>
<feature type="region of interest" description="Disordered" evidence="1">
    <location>
        <begin position="143"/>
        <end position="183"/>
    </location>
</feature>
<organism evidence="2 3">
    <name type="scientific">Myxococcus llanfairpwllgwyngyllgogerychwyrndrobwllllantysiliogogogochensis</name>
    <dbReference type="NCBI Taxonomy" id="2590453"/>
    <lineage>
        <taxon>Bacteria</taxon>
        <taxon>Pseudomonadati</taxon>
        <taxon>Myxococcota</taxon>
        <taxon>Myxococcia</taxon>
        <taxon>Myxococcales</taxon>
        <taxon>Cystobacterineae</taxon>
        <taxon>Myxococcaceae</taxon>
        <taxon>Myxococcus</taxon>
    </lineage>
</organism>
<evidence type="ECO:0000256" key="1">
    <source>
        <dbReference type="SAM" id="MobiDB-lite"/>
    </source>
</evidence>
<dbReference type="OrthoDB" id="791686at2"/>
<dbReference type="EMBL" id="VIFM01000134">
    <property type="protein sequence ID" value="TQF12548.1"/>
    <property type="molecule type" value="Genomic_DNA"/>
</dbReference>
<dbReference type="RefSeq" id="WP_141645705.1">
    <property type="nucleotide sequence ID" value="NZ_VIFM01000134.1"/>
</dbReference>
<gene>
    <name evidence="2" type="ORF">FJV41_28400</name>
</gene>
<evidence type="ECO:0008006" key="4">
    <source>
        <dbReference type="Google" id="ProtNLM"/>
    </source>
</evidence>
<evidence type="ECO:0000313" key="3">
    <source>
        <dbReference type="Proteomes" id="UP000315369"/>
    </source>
</evidence>
<name>A0A540WU55_9BACT</name>
<accession>A0A540WU55</accession>
<feature type="compositionally biased region" description="Basic residues" evidence="1">
    <location>
        <begin position="17"/>
        <end position="44"/>
    </location>
</feature>
<sequence>MVARKSTRASTRTRTMTPRKKRTVSRTSRAKPRRVNATSRRRVGARVTTASSRYTRPALRERIKKRLMAGTRGGRAGQWSARKAQLLATEYEKAGGGYRGRKTGTQKSMVAWTREAWGTRTGGTRARRGATTARYLPKEAWGRLSARQKQATDRRKRMASRRGQQYVANTPAARRARKMASRR</sequence>
<feature type="compositionally biased region" description="Low complexity" evidence="1">
    <location>
        <begin position="1"/>
        <end position="16"/>
    </location>
</feature>
<protein>
    <recommendedName>
        <fullName evidence="4">DUF5872 domain-containing protein</fullName>
    </recommendedName>
</protein>